<feature type="compositionally biased region" description="Polar residues" evidence="3">
    <location>
        <begin position="260"/>
        <end position="276"/>
    </location>
</feature>
<sequence length="1254" mass="137122">MLHKSFKSTKCKTALKLAASRIKLLKNKREAQVKQLKRELAQLLEAGQDRTARIRVEHLVREEKTMAAYDLIEIYCELVVARLSIIESQKACPIDLKEAISSLIFASPRCSDVPELMDVRKLFTAKYGKEFVSAAVELRPDCGVSRLLVEKLSAKAPDGPAKMKILSAIAEEHNVKWEPESFEENVMKPPEDLLSGPNTFEQASKMHVEFPNIQQAPNSINKGPDLHVPSGHYEKHDITTSSYGPNSSSSPHSHNFPSSDTDINKTMPSGTSNTDSRPLGAGPEKMDFRHPYGQEGSGFSLGRQNWNMEFEDATAAAQAAAESAERASMAARAAAELSSKGRIHRQHSTESRVSSAFGSRDEGLPDSSGPELRGEHLDADPVGNTINKLKLKSHYEQSDANQQDDDLAGLTERLYNLKYHNNGAQSASSNYNNDSMGDYMSSIEELKTADRHSQKSSLDFDESSALRKTGIKRESSESEAEIVQKVQDGVKSENVRFDEEERISKQSSGVSSLSHSQNLRDDHIVDPNFNSQSKLEEAFENPFIIDGGKLPSDTKETGSCNKATAIFDDSASEDENEFHLERQWKSPEPGFDPSEGRNSSSHLFANAHAWSPVQAMDESSGTHGSQTVFDSEWHPGGVFLESLTSNEVPSQPGDLLPTNFDDSDGPGSDGKEELDESKLLGSPSSHIPHPNESFYSRNAESTQDKSPGSMGSPPAEKEDVGLNRMTHLEESSLSLGVTGLQTKRNQGFEVADRKFSHVDLHSSQPSPRLAKSQSRTKDLPDSLQPSRLSSVKDHVPGQLLSTLNSNDTENATNSSVGSGIELNYGTLTGGRRNKGYRHPTYHRNPSDNAVLSEQTLEDTSVRIEQFASPLKVDIISVNGNQESYNQTVHQTQDESTDSSTGFHYAVDESDEELPRRTSTSSLLKPGKAGVGRKEKASTRTYFDSDSSDSEEDIPRQTRADKNRSGVGFSLRTKPSPLISARSYYSNSSVSSSSAVTTGNVEGRKMSNISNADETHPKLQSPTKSSAYTLRSGQHRSAEGAASKSVQLKSSSHEESYSRSFYAADAQQISPSRPKRSEHNAVGRKMSNISYANETHLKTKSPTKTSVYPGRSGEHKSEEQAPSKPIQSKGSSHEESTLMSSHTVVAPKMPPFQAKSLEFCGTEQPRSAEPAIYRPIAESQGLPHDKSQKSAITKQPSNPPVRVASGSAKNLNSSSSFGEPPSSQNASTKASHVHPKLPDYDSFAAHLLSLRQNQK</sequence>
<dbReference type="AlphaFoldDB" id="A0A2P2KGX0"/>
<dbReference type="Gene3D" id="1.20.1260.60">
    <property type="entry name" value="Vacuolar protein sorting-associated protein Ist1"/>
    <property type="match status" value="1"/>
</dbReference>
<comment type="similarity">
    <text evidence="1">Belongs to the IST1 family.</text>
</comment>
<evidence type="ECO:0000256" key="2">
    <source>
        <dbReference type="SAM" id="Coils"/>
    </source>
</evidence>
<proteinExistence type="inferred from homology"/>
<feature type="compositionally biased region" description="Basic and acidic residues" evidence="3">
    <location>
        <begin position="488"/>
        <end position="504"/>
    </location>
</feature>
<feature type="compositionally biased region" description="Polar residues" evidence="3">
    <location>
        <begin position="617"/>
        <end position="629"/>
    </location>
</feature>
<feature type="compositionally biased region" description="Basic residues" evidence="3">
    <location>
        <begin position="831"/>
        <end position="841"/>
    </location>
</feature>
<keyword evidence="2" id="KW-0175">Coiled coil</keyword>
<dbReference type="EMBL" id="GGEC01024482">
    <property type="protein sequence ID" value="MBX04966.1"/>
    <property type="molecule type" value="Transcribed_RNA"/>
</dbReference>
<feature type="compositionally biased region" description="Polar residues" evidence="3">
    <location>
        <begin position="1007"/>
        <end position="1031"/>
    </location>
</feature>
<feature type="region of interest" description="Disordered" evidence="3">
    <location>
        <begin position="1007"/>
        <end position="1236"/>
    </location>
</feature>
<reference evidence="4" key="1">
    <citation type="submission" date="2018-02" db="EMBL/GenBank/DDBJ databases">
        <title>Rhizophora mucronata_Transcriptome.</title>
        <authorList>
            <person name="Meera S.P."/>
            <person name="Sreeshan A."/>
            <person name="Augustine A."/>
        </authorList>
    </citation>
    <scope>NUCLEOTIDE SEQUENCE</scope>
    <source>
        <tissue evidence="4">Leaf</tissue>
    </source>
</reference>
<evidence type="ECO:0000256" key="1">
    <source>
        <dbReference type="ARBA" id="ARBA00005536"/>
    </source>
</evidence>
<feature type="region of interest" description="Disordered" evidence="3">
    <location>
        <begin position="332"/>
        <end position="383"/>
    </location>
</feature>
<feature type="region of interest" description="Disordered" evidence="3">
    <location>
        <begin position="546"/>
        <end position="738"/>
    </location>
</feature>
<feature type="region of interest" description="Disordered" evidence="3">
    <location>
        <begin position="448"/>
        <end position="528"/>
    </location>
</feature>
<evidence type="ECO:0000256" key="3">
    <source>
        <dbReference type="SAM" id="MobiDB-lite"/>
    </source>
</evidence>
<feature type="region of interest" description="Disordered" evidence="3">
    <location>
        <begin position="215"/>
        <end position="300"/>
    </location>
</feature>
<feature type="compositionally biased region" description="Low complexity" evidence="3">
    <location>
        <begin position="1203"/>
        <end position="1222"/>
    </location>
</feature>
<feature type="compositionally biased region" description="Basic and acidic residues" evidence="3">
    <location>
        <begin position="715"/>
        <end position="730"/>
    </location>
</feature>
<feature type="compositionally biased region" description="Low complexity" evidence="3">
    <location>
        <begin position="505"/>
        <end position="516"/>
    </location>
</feature>
<feature type="region of interest" description="Disordered" evidence="3">
    <location>
        <begin position="906"/>
        <end position="972"/>
    </location>
</feature>
<name>A0A2P2KGX0_RHIMU</name>
<dbReference type="Pfam" id="PF03398">
    <property type="entry name" value="Ist1"/>
    <property type="match status" value="1"/>
</dbReference>
<feature type="compositionally biased region" description="Polar residues" evidence="3">
    <location>
        <begin position="693"/>
        <end position="706"/>
    </location>
</feature>
<protein>
    <submittedName>
        <fullName evidence="4">Uncharacterized protein</fullName>
    </submittedName>
</protein>
<feature type="compositionally biased region" description="Low complexity" evidence="3">
    <location>
        <begin position="241"/>
        <end position="259"/>
    </location>
</feature>
<accession>A0A2P2KGX0</accession>
<evidence type="ECO:0000313" key="4">
    <source>
        <dbReference type="EMBL" id="MBX04966.1"/>
    </source>
</evidence>
<dbReference type="InterPro" id="IPR005061">
    <property type="entry name" value="Ist1"/>
</dbReference>
<feature type="region of interest" description="Disordered" evidence="3">
    <location>
        <begin position="757"/>
        <end position="847"/>
    </location>
</feature>
<organism evidence="4">
    <name type="scientific">Rhizophora mucronata</name>
    <name type="common">Asiatic mangrove</name>
    <dbReference type="NCBI Taxonomy" id="61149"/>
    <lineage>
        <taxon>Eukaryota</taxon>
        <taxon>Viridiplantae</taxon>
        <taxon>Streptophyta</taxon>
        <taxon>Embryophyta</taxon>
        <taxon>Tracheophyta</taxon>
        <taxon>Spermatophyta</taxon>
        <taxon>Magnoliopsida</taxon>
        <taxon>eudicotyledons</taxon>
        <taxon>Gunneridae</taxon>
        <taxon>Pentapetalae</taxon>
        <taxon>rosids</taxon>
        <taxon>fabids</taxon>
        <taxon>Malpighiales</taxon>
        <taxon>Rhizophoraceae</taxon>
        <taxon>Rhizophora</taxon>
    </lineage>
</organism>
<feature type="coiled-coil region" evidence="2">
    <location>
        <begin position="19"/>
        <end position="46"/>
    </location>
</feature>
<feature type="compositionally biased region" description="Basic and acidic residues" evidence="3">
    <location>
        <begin position="1111"/>
        <end position="1120"/>
    </location>
</feature>
<feature type="compositionally biased region" description="Polar residues" evidence="3">
    <location>
        <begin position="799"/>
        <end position="817"/>
    </location>
</feature>
<dbReference type="GO" id="GO:0015031">
    <property type="term" value="P:protein transport"/>
    <property type="evidence" value="ECO:0007669"/>
    <property type="project" value="InterPro"/>
</dbReference>
<dbReference type="FunFam" id="1.20.1260.60:FF:000003">
    <property type="entry name" value="IST1-like protein isoform A"/>
    <property type="match status" value="1"/>
</dbReference>
<feature type="compositionally biased region" description="Basic and acidic residues" evidence="3">
    <location>
        <begin position="952"/>
        <end position="963"/>
    </location>
</feature>
<dbReference type="PANTHER" id="PTHR12161:SF13">
    <property type="entry name" value="REGULATOR OF VPS4 ACTIVITY IN THE MVB PATHWAY PROTEIN"/>
    <property type="match status" value="1"/>
</dbReference>
<dbReference type="PANTHER" id="PTHR12161">
    <property type="entry name" value="IST1 FAMILY MEMBER"/>
    <property type="match status" value="1"/>
</dbReference>
<dbReference type="InterPro" id="IPR042277">
    <property type="entry name" value="IST1-like"/>
</dbReference>